<name>A0ABR8VA49_9BACT</name>
<gene>
    <name evidence="1" type="ORF">H9626_04945</name>
</gene>
<organism evidence="1 2">
    <name type="scientific">Phocaeicola faecium</name>
    <dbReference type="NCBI Taxonomy" id="2762213"/>
    <lineage>
        <taxon>Bacteria</taxon>
        <taxon>Pseudomonadati</taxon>
        <taxon>Bacteroidota</taxon>
        <taxon>Bacteroidia</taxon>
        <taxon>Bacteroidales</taxon>
        <taxon>Bacteroidaceae</taxon>
        <taxon>Phocaeicola</taxon>
    </lineage>
</organism>
<comment type="caution">
    <text evidence="1">The sequence shown here is derived from an EMBL/GenBank/DDBJ whole genome shotgun (WGS) entry which is preliminary data.</text>
</comment>
<accession>A0ABR8VA49</accession>
<reference evidence="1 2" key="1">
    <citation type="submission" date="2020-08" db="EMBL/GenBank/DDBJ databases">
        <title>A Genomic Blueprint of the Chicken Gut Microbiome.</title>
        <authorList>
            <person name="Gilroy R."/>
            <person name="Ravi A."/>
            <person name="Getino M."/>
            <person name="Pursley I."/>
            <person name="Horton D.L."/>
            <person name="Alikhan N.-F."/>
            <person name="Baker D."/>
            <person name="Gharbi K."/>
            <person name="Hall N."/>
            <person name="Watson M."/>
            <person name="Adriaenssens E.M."/>
            <person name="Foster-Nyarko E."/>
            <person name="Jarju S."/>
            <person name="Secka A."/>
            <person name="Antonio M."/>
            <person name="Oren A."/>
            <person name="Chaudhuri R."/>
            <person name="La Ragione R.M."/>
            <person name="Hildebrand F."/>
            <person name="Pallen M.J."/>
        </authorList>
    </citation>
    <scope>NUCLEOTIDE SEQUENCE [LARGE SCALE GENOMIC DNA]</scope>
    <source>
        <strain evidence="1 2">Sa1YUN3</strain>
    </source>
</reference>
<proteinExistence type="predicted"/>
<dbReference type="RefSeq" id="WP_191709876.1">
    <property type="nucleotide sequence ID" value="NZ_JACSPQ010000001.1"/>
</dbReference>
<sequence>MKRYDLREIMKNAWRTYKYVAKKQGKTFAQVLKSTWRLAKMRISVSKFMEEKPKSTIVQPISTPKPYEWSEGITAADIYPDNSRGYLGSKYCGD</sequence>
<evidence type="ECO:0000313" key="1">
    <source>
        <dbReference type="EMBL" id="MBD8001567.1"/>
    </source>
</evidence>
<dbReference type="Proteomes" id="UP000616346">
    <property type="component" value="Unassembled WGS sequence"/>
</dbReference>
<protein>
    <recommendedName>
        <fullName evidence="3">DUF2693 domain-containing protein</fullName>
    </recommendedName>
</protein>
<keyword evidence="2" id="KW-1185">Reference proteome</keyword>
<evidence type="ECO:0000313" key="2">
    <source>
        <dbReference type="Proteomes" id="UP000616346"/>
    </source>
</evidence>
<evidence type="ECO:0008006" key="3">
    <source>
        <dbReference type="Google" id="ProtNLM"/>
    </source>
</evidence>
<dbReference type="EMBL" id="JACSPQ010000001">
    <property type="protein sequence ID" value="MBD8001567.1"/>
    <property type="molecule type" value="Genomic_DNA"/>
</dbReference>